<feature type="compositionally biased region" description="Polar residues" evidence="5">
    <location>
        <begin position="1618"/>
        <end position="1627"/>
    </location>
</feature>
<feature type="compositionally biased region" description="Low complexity" evidence="5">
    <location>
        <begin position="1783"/>
        <end position="1816"/>
    </location>
</feature>
<feature type="region of interest" description="Disordered" evidence="5">
    <location>
        <begin position="1783"/>
        <end position="1831"/>
    </location>
</feature>
<evidence type="ECO:0000256" key="2">
    <source>
        <dbReference type="ARBA" id="ARBA00022490"/>
    </source>
</evidence>
<gene>
    <name evidence="7" type="ORF">BCR35DRAFT_326628</name>
</gene>
<proteinExistence type="predicted"/>
<feature type="coiled-coil region" evidence="4">
    <location>
        <begin position="781"/>
        <end position="838"/>
    </location>
</feature>
<feature type="region of interest" description="Disordered" evidence="5">
    <location>
        <begin position="1086"/>
        <end position="1245"/>
    </location>
</feature>
<feature type="compositionally biased region" description="Low complexity" evidence="5">
    <location>
        <begin position="12"/>
        <end position="21"/>
    </location>
</feature>
<dbReference type="InterPro" id="IPR036534">
    <property type="entry name" value="GAR_dom_sf"/>
</dbReference>
<dbReference type="GO" id="GO:0005856">
    <property type="term" value="C:cytoskeleton"/>
    <property type="evidence" value="ECO:0007669"/>
    <property type="project" value="UniProtKB-SubCell"/>
</dbReference>
<keyword evidence="2" id="KW-0963">Cytoplasm</keyword>
<dbReference type="Gene3D" id="3.30.920.20">
    <property type="entry name" value="Gas2-like domain"/>
    <property type="match status" value="1"/>
</dbReference>
<dbReference type="EMBL" id="MCGR01000067">
    <property type="protein sequence ID" value="ORY63821.1"/>
    <property type="molecule type" value="Genomic_DNA"/>
</dbReference>
<feature type="compositionally biased region" description="Low complexity" evidence="5">
    <location>
        <begin position="1430"/>
        <end position="1474"/>
    </location>
</feature>
<organism evidence="7 8">
    <name type="scientific">Leucosporidium creatinivorum</name>
    <dbReference type="NCBI Taxonomy" id="106004"/>
    <lineage>
        <taxon>Eukaryota</taxon>
        <taxon>Fungi</taxon>
        <taxon>Dikarya</taxon>
        <taxon>Basidiomycota</taxon>
        <taxon>Pucciniomycotina</taxon>
        <taxon>Microbotryomycetes</taxon>
        <taxon>Leucosporidiales</taxon>
        <taxon>Leucosporidium</taxon>
    </lineage>
</organism>
<dbReference type="InParanoid" id="A0A1Y2DX18"/>
<reference evidence="7 8" key="1">
    <citation type="submission" date="2016-07" db="EMBL/GenBank/DDBJ databases">
        <title>Pervasive Adenine N6-methylation of Active Genes in Fungi.</title>
        <authorList>
            <consortium name="DOE Joint Genome Institute"/>
            <person name="Mondo S.J."/>
            <person name="Dannebaum R.O."/>
            <person name="Kuo R.C."/>
            <person name="Labutti K."/>
            <person name="Haridas S."/>
            <person name="Kuo A."/>
            <person name="Salamov A."/>
            <person name="Ahrendt S.R."/>
            <person name="Lipzen A."/>
            <person name="Sullivan W."/>
            <person name="Andreopoulos W.B."/>
            <person name="Clum A."/>
            <person name="Lindquist E."/>
            <person name="Daum C."/>
            <person name="Ramamoorthy G.K."/>
            <person name="Gryganskyi A."/>
            <person name="Culley D."/>
            <person name="Magnuson J.K."/>
            <person name="James T.Y."/>
            <person name="O'Malley M.A."/>
            <person name="Stajich J.E."/>
            <person name="Spatafora J.W."/>
            <person name="Visel A."/>
            <person name="Grigoriev I.V."/>
        </authorList>
    </citation>
    <scope>NUCLEOTIDE SEQUENCE [LARGE SCALE GENOMIC DNA]</scope>
    <source>
        <strain evidence="7 8">62-1032</strain>
    </source>
</reference>
<dbReference type="Proteomes" id="UP000193467">
    <property type="component" value="Unassembled WGS sequence"/>
</dbReference>
<dbReference type="SMART" id="SM00243">
    <property type="entry name" value="GAS2"/>
    <property type="match status" value="1"/>
</dbReference>
<dbReference type="OrthoDB" id="10017054at2759"/>
<dbReference type="SUPFAM" id="SSF143575">
    <property type="entry name" value="GAS2 domain-like"/>
    <property type="match status" value="1"/>
</dbReference>
<dbReference type="PROSITE" id="PS51460">
    <property type="entry name" value="GAR"/>
    <property type="match status" value="1"/>
</dbReference>
<dbReference type="STRING" id="106004.A0A1Y2DX18"/>
<feature type="region of interest" description="Disordered" evidence="5">
    <location>
        <begin position="722"/>
        <end position="759"/>
    </location>
</feature>
<feature type="compositionally biased region" description="Polar residues" evidence="5">
    <location>
        <begin position="1539"/>
        <end position="1555"/>
    </location>
</feature>
<evidence type="ECO:0000256" key="4">
    <source>
        <dbReference type="SAM" id="Coils"/>
    </source>
</evidence>
<protein>
    <recommendedName>
        <fullName evidence="6">GAR domain-containing protein</fullName>
    </recommendedName>
</protein>
<feature type="coiled-coil region" evidence="4">
    <location>
        <begin position="516"/>
        <end position="563"/>
    </location>
</feature>
<keyword evidence="3" id="KW-0206">Cytoskeleton</keyword>
<feature type="compositionally biased region" description="Basic and acidic residues" evidence="5">
    <location>
        <begin position="1590"/>
        <end position="1602"/>
    </location>
</feature>
<comment type="subcellular location">
    <subcellularLocation>
        <location evidence="1">Cytoplasm</location>
        <location evidence="1">Cytoskeleton</location>
    </subcellularLocation>
</comment>
<accession>A0A1Y2DX18</accession>
<evidence type="ECO:0000313" key="7">
    <source>
        <dbReference type="EMBL" id="ORY63821.1"/>
    </source>
</evidence>
<keyword evidence="8" id="KW-1185">Reference proteome</keyword>
<dbReference type="InterPro" id="IPR003108">
    <property type="entry name" value="GAR_dom"/>
</dbReference>
<feature type="region of interest" description="Disordered" evidence="5">
    <location>
        <begin position="1426"/>
        <end position="1652"/>
    </location>
</feature>
<feature type="compositionally biased region" description="Low complexity" evidence="5">
    <location>
        <begin position="1603"/>
        <end position="1617"/>
    </location>
</feature>
<dbReference type="GO" id="GO:0008017">
    <property type="term" value="F:microtubule binding"/>
    <property type="evidence" value="ECO:0007669"/>
    <property type="project" value="InterPro"/>
</dbReference>
<dbReference type="Pfam" id="PF02187">
    <property type="entry name" value="GAS2"/>
    <property type="match status" value="1"/>
</dbReference>
<feature type="compositionally biased region" description="Pro residues" evidence="5">
    <location>
        <begin position="725"/>
        <end position="743"/>
    </location>
</feature>
<feature type="domain" description="GAR" evidence="6">
    <location>
        <begin position="1653"/>
        <end position="1732"/>
    </location>
</feature>
<keyword evidence="4" id="KW-0175">Coiled coil</keyword>
<evidence type="ECO:0000256" key="5">
    <source>
        <dbReference type="SAM" id="MobiDB-lite"/>
    </source>
</evidence>
<feature type="region of interest" description="Disordered" evidence="5">
    <location>
        <begin position="1"/>
        <end position="25"/>
    </location>
</feature>
<evidence type="ECO:0000256" key="1">
    <source>
        <dbReference type="ARBA" id="ARBA00004245"/>
    </source>
</evidence>
<feature type="compositionally biased region" description="Low complexity" evidence="5">
    <location>
        <begin position="1579"/>
        <end position="1589"/>
    </location>
</feature>
<evidence type="ECO:0000256" key="3">
    <source>
        <dbReference type="ARBA" id="ARBA00023212"/>
    </source>
</evidence>
<sequence>MTLAELPQENGAATAPPAASAEGEQVVKLPETKLEGAEVLELTEFARKKAWIDDKIQFLSSLPPVDAVTPDPPTRSPTTAAELEKWWEEHDRISKEVEEYDIGDLARLKTFAKAASKQHLSPRDTDLIEITLTTLFAVDKLLHLLRNRRKALSLLQYRLQWEEQVAAAWQAHRAILADIPTFLSKSRWIPPPPPEPVDFPASTPTTIPRSSSSSSLASTRTHASAMSRTMRSEILSLELARSKSRIHALTSNTIPTTAKSLDKLIDTSPAPLPDSFLDEQDRLEDSAKELTQGLDGFLADMVKQWRFSDELFWKARKVQERAETVERDIEEALLKLPERSLAEAFESREPALRNALSDAQNQLARTGALPTPSHGAAPEQVLENERLLEALRQSLTSAGDALDSSRERLATYRFAIETLERAKALRAEMERSAVAFEHFVAEEAQLAGRPDLNDQRCLSPNPSEIAFDASYTSLSTSLSPFLASAPQLLRDASSVIVDLNKAGIDPNIRRATKETMQRMRDAQAAAQRRIKDEMERKARSEAARALAKELKEAEERVTEARRVIFDTLNASRWIPGARLPSPPPLNRLLDDLRLALDSSLSSPLTHASTILHDPHPPLHSHLQTRASSLRYQFADLSRLRDVALSLHSQSLAATSVLSDVKGVDDSLAEVSSQLTSDLAKSRADWDEGEMDARRAKVEEELETTDSRLHDLIGKAHTRIPFLAPASPPTDFSPPSSSPEPPSLPSCLVNLSDHTPPPEPTPLPLNLWQQDADVRIAVNEATAAASGRLEELRRLLALLEHQQQAFAWDSEHSDFEVRLDTLDKESKELQSRFDDKSDDAEDILSPLLDDVDSTSSRLTPSLDALTTLSDTFAILRAAPPATDDLFRSHLQIRQPSLDNLHARHSSLAESLASLHTAVAQALTARREREAAQAKRRDEEAARLAGWQARLAELDFALTSIGESTATLLSEATEDADRAALCRREVLDGRLELLDLEALSLESDVDLTGLERTRTSATRLRATFITLTADLSTGSSDLASLDAELPTLNDPSSSTTSASTHLLQLSQSFDSIRSTLSRLDAEISAAEVEGGEWAARRASRVQENRAREEEQARRVKDERQRKKHESEGDLRSGDAEEGETALRDAVQEVEMQDRQAEPATVDSPSEPPSRSPAPSSLPSFVLDESEPTPDDTKSKLDSNGLPLRLELPANRLRRSRSSGRPSFTSAEDVDDVFGKKSSNPPFPFDDSTANEPAEVTTLRAQLDGVVVDVWLDSSVVLHLPTVTEVDNLRQDLSVMEDELEAVSTGIGLWADLGSVKEELERKSTVLERVASLARFNDKLSSADASLSNLLNSIDASSADPIPADDDPFAPPPPSNTTPLPDALLAASAAVTAVRKGAISLIDDPRVKAHVERVEEAYGEMMAMVEDLERRPPSSSGSARSLGSLRPALTTPRQQSRTSTRTTSRPTSSASTTSSRRTSTRGDPPSIPPSRPSSTSSRQSTFSLKTPTRRASLATSPTPTPRRRTNSAIPLATPRASLATPRPTSTIPRGFSFGSTSMKLAREDLSRSTSSIPRSASRRESLGSSLSLSTSTGRRDSAPFPRRDSIASSLSSSTSTRRTSQAFNTPSRYSKASLEEQRRKSSTFSPSKVKKAYKANPNRKVDVEVGRIINELEMHVPISAAEGAYNDESGMYWIGEADTGRLYFCRILRSKTVMVRVGGGWQGLLPFIISHFGSADVTISPRVSPSNSSNSLQANDPHWISSGSLSASQSSTSSLANFLSVSTTSSLLSSSSSFGRRTVSGGASPLRRSSRSSFGGLPSNATPKAHKSLPQWKP</sequence>
<feature type="region of interest" description="Disordered" evidence="5">
    <location>
        <begin position="1355"/>
        <end position="1378"/>
    </location>
</feature>
<comment type="caution">
    <text evidence="7">The sequence shown here is derived from an EMBL/GenBank/DDBJ whole genome shotgun (WGS) entry which is preliminary data.</text>
</comment>
<feature type="compositionally biased region" description="Low complexity" evidence="5">
    <location>
        <begin position="1489"/>
        <end position="1500"/>
    </location>
</feature>
<dbReference type="PANTHER" id="PTHR24216">
    <property type="entry name" value="PAXILLIN-RELATED"/>
    <property type="match status" value="1"/>
</dbReference>
<evidence type="ECO:0000313" key="8">
    <source>
        <dbReference type="Proteomes" id="UP000193467"/>
    </source>
</evidence>
<evidence type="ECO:0000259" key="6">
    <source>
        <dbReference type="PROSITE" id="PS51460"/>
    </source>
</evidence>
<name>A0A1Y2DX18_9BASI</name>
<feature type="compositionally biased region" description="Basic and acidic residues" evidence="5">
    <location>
        <begin position="1098"/>
        <end position="1154"/>
    </location>
</feature>